<evidence type="ECO:0000313" key="2">
    <source>
        <dbReference type="Proteomes" id="UP001589747"/>
    </source>
</evidence>
<accession>A0ABV5KMD5</accession>
<proteinExistence type="predicted"/>
<name>A0ABV5KMD5_9BACL</name>
<comment type="caution">
    <text evidence="1">The sequence shown here is derived from an EMBL/GenBank/DDBJ whole genome shotgun (WGS) entry which is preliminary data.</text>
</comment>
<evidence type="ECO:0000313" key="1">
    <source>
        <dbReference type="EMBL" id="MFB9326329.1"/>
    </source>
</evidence>
<protein>
    <recommendedName>
        <fullName evidence="3">DUF3221 domain-containing protein</fullName>
    </recommendedName>
</protein>
<reference evidence="1 2" key="1">
    <citation type="submission" date="2024-09" db="EMBL/GenBank/DDBJ databases">
        <authorList>
            <person name="Sun Q."/>
            <person name="Mori K."/>
        </authorList>
    </citation>
    <scope>NUCLEOTIDE SEQUENCE [LARGE SCALE GENOMIC DNA]</scope>
    <source>
        <strain evidence="1 2">TISTR 2452</strain>
    </source>
</reference>
<dbReference type="PROSITE" id="PS51257">
    <property type="entry name" value="PROKAR_LIPOPROTEIN"/>
    <property type="match status" value="1"/>
</dbReference>
<organism evidence="1 2">
    <name type="scientific">Paenibacillus aurantiacus</name>
    <dbReference type="NCBI Taxonomy" id="1936118"/>
    <lineage>
        <taxon>Bacteria</taxon>
        <taxon>Bacillati</taxon>
        <taxon>Bacillota</taxon>
        <taxon>Bacilli</taxon>
        <taxon>Bacillales</taxon>
        <taxon>Paenibacillaceae</taxon>
        <taxon>Paenibacillus</taxon>
    </lineage>
</organism>
<dbReference type="EMBL" id="JBHMDO010000017">
    <property type="protein sequence ID" value="MFB9326329.1"/>
    <property type="molecule type" value="Genomic_DNA"/>
</dbReference>
<gene>
    <name evidence="1" type="ORF">ACFFSY_10425</name>
</gene>
<dbReference type="Proteomes" id="UP001589747">
    <property type="component" value="Unassembled WGS sequence"/>
</dbReference>
<keyword evidence="2" id="KW-1185">Reference proteome</keyword>
<dbReference type="RefSeq" id="WP_377493495.1">
    <property type="nucleotide sequence ID" value="NZ_JBHMDO010000017.1"/>
</dbReference>
<evidence type="ECO:0008006" key="3">
    <source>
        <dbReference type="Google" id="ProtNLM"/>
    </source>
</evidence>
<sequence>MKTIKILLIAAAAIGLVGCSNENNRSVVPNVGNVNKNAESFAKDLPPNTETKSYGYIALLEQTTSDNRVLLIRDLGSLDLASATREDVLSQSKGNKEAAWYVLEKDAIALLKVGMAVEITSENMQLDMNPPVRYGSAVKILD</sequence>